<accession>A0A2G9TN78</accession>
<dbReference type="Proteomes" id="UP000230423">
    <property type="component" value="Unassembled WGS sequence"/>
</dbReference>
<sequence length="116" mass="12795">MSVPPLSAATKQQVVVSVESSETNLRIANSTDHGVAWRVTSTDGVAMEPSSGVLAPRESSEMKIRRDDSYKSNLVHDRVGIEWIKAPPEVRSGDVDEEWFNGTAIVHRKNFSITDE</sequence>
<dbReference type="InterPro" id="IPR008962">
    <property type="entry name" value="PapD-like_sf"/>
</dbReference>
<evidence type="ECO:0000313" key="10">
    <source>
        <dbReference type="Proteomes" id="UP000230423"/>
    </source>
</evidence>
<evidence type="ECO:0000256" key="3">
    <source>
        <dbReference type="ARBA" id="ARBA00023212"/>
    </source>
</evidence>
<dbReference type="PANTHER" id="PTHR22920:SF7">
    <property type="entry name" value="MSP DOMAIN-CONTAINING PROTEIN-RELATED"/>
    <property type="match status" value="1"/>
</dbReference>
<protein>
    <submittedName>
        <fullName evidence="9">MSP domain protein</fullName>
    </submittedName>
</protein>
<evidence type="ECO:0000256" key="1">
    <source>
        <dbReference type="ARBA" id="ARBA00004245"/>
    </source>
</evidence>
<comment type="function">
    <text evidence="5">Central component in molecular interactions underlying sperm crawling. Forms an extensive filament system that extends from sperm villipoda, along the leading edge of the pseudopod.</text>
</comment>
<dbReference type="SUPFAM" id="SSF49354">
    <property type="entry name" value="PapD-like"/>
    <property type="match status" value="1"/>
</dbReference>
<dbReference type="Gene3D" id="2.60.40.10">
    <property type="entry name" value="Immunoglobulins"/>
    <property type="match status" value="1"/>
</dbReference>
<evidence type="ECO:0000256" key="2">
    <source>
        <dbReference type="ARBA" id="ARBA00022490"/>
    </source>
</evidence>
<proteinExistence type="predicted"/>
<dbReference type="Pfam" id="PF00635">
    <property type="entry name" value="Motile_Sperm"/>
    <property type="match status" value="1"/>
</dbReference>
<evidence type="ECO:0000256" key="4">
    <source>
        <dbReference type="ARBA" id="ARBA00023273"/>
    </source>
</evidence>
<gene>
    <name evidence="9" type="ORF">TELCIR_19619</name>
</gene>
<feature type="domain" description="MSP" evidence="8">
    <location>
        <begin position="1"/>
        <end position="116"/>
    </location>
</feature>
<evidence type="ECO:0000313" key="9">
    <source>
        <dbReference type="EMBL" id="PIO58932.1"/>
    </source>
</evidence>
<evidence type="ECO:0000259" key="8">
    <source>
        <dbReference type="PROSITE" id="PS50202"/>
    </source>
</evidence>
<dbReference type="GO" id="GO:0005856">
    <property type="term" value="C:cytoskeleton"/>
    <property type="evidence" value="ECO:0007669"/>
    <property type="project" value="UniProtKB-SubCell"/>
</dbReference>
<evidence type="ECO:0000256" key="7">
    <source>
        <dbReference type="SAM" id="MobiDB-lite"/>
    </source>
</evidence>
<keyword evidence="4" id="KW-0966">Cell projection</keyword>
<dbReference type="PROSITE" id="PS50202">
    <property type="entry name" value="MSP"/>
    <property type="match status" value="1"/>
</dbReference>
<name>A0A2G9TN78_TELCI</name>
<dbReference type="AlphaFoldDB" id="A0A2G9TN78"/>
<organism evidence="9 10">
    <name type="scientific">Teladorsagia circumcincta</name>
    <name type="common">Brown stomach worm</name>
    <name type="synonym">Ostertagia circumcincta</name>
    <dbReference type="NCBI Taxonomy" id="45464"/>
    <lineage>
        <taxon>Eukaryota</taxon>
        <taxon>Metazoa</taxon>
        <taxon>Ecdysozoa</taxon>
        <taxon>Nematoda</taxon>
        <taxon>Chromadorea</taxon>
        <taxon>Rhabditida</taxon>
        <taxon>Rhabditina</taxon>
        <taxon>Rhabditomorpha</taxon>
        <taxon>Strongyloidea</taxon>
        <taxon>Trichostrongylidae</taxon>
        <taxon>Teladorsagia</taxon>
    </lineage>
</organism>
<dbReference type="EMBL" id="KZ359355">
    <property type="protein sequence ID" value="PIO58932.1"/>
    <property type="molecule type" value="Genomic_DNA"/>
</dbReference>
<keyword evidence="3" id="KW-0206">Cytoskeleton</keyword>
<reference evidence="9 10" key="1">
    <citation type="submission" date="2015-09" db="EMBL/GenBank/DDBJ databases">
        <title>Draft genome of the parasitic nematode Teladorsagia circumcincta isolate WARC Sus (inbred).</title>
        <authorList>
            <person name="Mitreva M."/>
        </authorList>
    </citation>
    <scope>NUCLEOTIDE SEQUENCE [LARGE SCALE GENOMIC DNA]</scope>
    <source>
        <strain evidence="9 10">S</strain>
    </source>
</reference>
<evidence type="ECO:0000256" key="5">
    <source>
        <dbReference type="ARBA" id="ARBA00037744"/>
    </source>
</evidence>
<dbReference type="InterPro" id="IPR051155">
    <property type="entry name" value="Nematode_MSP"/>
</dbReference>
<dbReference type="InterPro" id="IPR000535">
    <property type="entry name" value="MSP_dom"/>
</dbReference>
<keyword evidence="2" id="KW-0963">Cytoplasm</keyword>
<feature type="region of interest" description="Disordered" evidence="7">
    <location>
        <begin position="46"/>
        <end position="66"/>
    </location>
</feature>
<comment type="subcellular location">
    <subcellularLocation>
        <location evidence="6">Cell projection</location>
        <location evidence="6">Pseudopodium</location>
    </subcellularLocation>
    <subcellularLocation>
        <location evidence="1">Cytoplasm</location>
        <location evidence="1">Cytoskeleton</location>
    </subcellularLocation>
</comment>
<dbReference type="PANTHER" id="PTHR22920">
    <property type="entry name" value="MAJOR SPERM PROTEIN"/>
    <property type="match status" value="1"/>
</dbReference>
<dbReference type="OrthoDB" id="5865546at2759"/>
<dbReference type="InterPro" id="IPR013783">
    <property type="entry name" value="Ig-like_fold"/>
</dbReference>
<evidence type="ECO:0000256" key="6">
    <source>
        <dbReference type="ARBA" id="ARBA00037818"/>
    </source>
</evidence>
<dbReference type="GO" id="GO:0031143">
    <property type="term" value="C:pseudopodium"/>
    <property type="evidence" value="ECO:0007669"/>
    <property type="project" value="UniProtKB-SubCell"/>
</dbReference>
<keyword evidence="10" id="KW-1185">Reference proteome</keyword>